<sequence>MSCRRDSCVDELLSDDSLSCTTCGKTFHFGCVGFHEAKFRLMKKDARDSWLCPECRCTGSNAPSALVGDSKSKDEAGISREFLIQMFSGLKDEMKKDRESASGRSDEILEKINVLSGKIDVCLTNYESLSASVDEMRNDLEQLKNDNLTQRVLTIERSLENFQGPRPCADITAGLDVECAVAEMEDRLRRARNLMIFSYPESSAPNPILSLQDDLSRVKASLAELSPEFAELNVRVARLGSFAANKIRPLKLVFDDSTSVTKILIANRAFDPPKLNASADRTPAQRKYLAELRVKLKERVEKGESDLTIKYISGIPTIVSKTNTSQSKNGN</sequence>
<evidence type="ECO:0000256" key="2">
    <source>
        <dbReference type="ARBA" id="ARBA00022771"/>
    </source>
</evidence>
<feature type="domain" description="Zinc finger PHD-type" evidence="5">
    <location>
        <begin position="2"/>
        <end position="56"/>
    </location>
</feature>
<name>A0A0A9XFX0_LYGHE</name>
<keyword evidence="3" id="KW-0862">Zinc</keyword>
<proteinExistence type="predicted"/>
<dbReference type="PANTHER" id="PTHR37445">
    <property type="entry name" value="PROTEIN CBG24663"/>
    <property type="match status" value="1"/>
</dbReference>
<dbReference type="CDD" id="cd15489">
    <property type="entry name" value="PHD_SF"/>
    <property type="match status" value="1"/>
</dbReference>
<accession>A0A0A9XFX0</accession>
<evidence type="ECO:0000259" key="5">
    <source>
        <dbReference type="SMART" id="SM00249"/>
    </source>
</evidence>
<dbReference type="InterPro" id="IPR011011">
    <property type="entry name" value="Znf_FYVE_PHD"/>
</dbReference>
<evidence type="ECO:0000256" key="1">
    <source>
        <dbReference type="ARBA" id="ARBA00022723"/>
    </source>
</evidence>
<keyword evidence="2" id="KW-0863">Zinc-finger</keyword>
<keyword evidence="1" id="KW-0479">Metal-binding</keyword>
<dbReference type="EMBL" id="GBHO01024710">
    <property type="protein sequence ID" value="JAG18894.1"/>
    <property type="molecule type" value="Transcribed_RNA"/>
</dbReference>
<protein>
    <submittedName>
        <fullName evidence="7">Death-inducer obliterator 1</fullName>
    </submittedName>
</protein>
<evidence type="ECO:0000313" key="7">
    <source>
        <dbReference type="EMBL" id="JAG18894.1"/>
    </source>
</evidence>
<keyword evidence="4" id="KW-0175">Coiled coil</keyword>
<dbReference type="InterPro" id="IPR019787">
    <property type="entry name" value="Znf_PHD-finger"/>
</dbReference>
<organism evidence="7">
    <name type="scientific">Lygus hesperus</name>
    <name type="common">Western plant bug</name>
    <dbReference type="NCBI Taxonomy" id="30085"/>
    <lineage>
        <taxon>Eukaryota</taxon>
        <taxon>Metazoa</taxon>
        <taxon>Ecdysozoa</taxon>
        <taxon>Arthropoda</taxon>
        <taxon>Hexapoda</taxon>
        <taxon>Insecta</taxon>
        <taxon>Pterygota</taxon>
        <taxon>Neoptera</taxon>
        <taxon>Paraneoptera</taxon>
        <taxon>Hemiptera</taxon>
        <taxon>Heteroptera</taxon>
        <taxon>Panheteroptera</taxon>
        <taxon>Cimicomorpha</taxon>
        <taxon>Miridae</taxon>
        <taxon>Mirini</taxon>
        <taxon>Lygus</taxon>
    </lineage>
</organism>
<dbReference type="SMART" id="SM00249">
    <property type="entry name" value="PHD"/>
    <property type="match status" value="1"/>
</dbReference>
<dbReference type="SUPFAM" id="SSF57903">
    <property type="entry name" value="FYVE/PHD zinc finger"/>
    <property type="match status" value="1"/>
</dbReference>
<dbReference type="InterPro" id="IPR013083">
    <property type="entry name" value="Znf_RING/FYVE/PHD"/>
</dbReference>
<gene>
    <name evidence="7" type="primary">Dido1_0</name>
    <name evidence="6" type="synonym">Dido1_1</name>
    <name evidence="6" type="ORF">CM83_32719</name>
    <name evidence="7" type="ORF">CM83_32727</name>
</gene>
<dbReference type="GO" id="GO:0008270">
    <property type="term" value="F:zinc ion binding"/>
    <property type="evidence" value="ECO:0007669"/>
    <property type="project" value="UniProtKB-KW"/>
</dbReference>
<evidence type="ECO:0000256" key="4">
    <source>
        <dbReference type="SAM" id="Coils"/>
    </source>
</evidence>
<dbReference type="Gene3D" id="3.30.40.10">
    <property type="entry name" value="Zinc/RING finger domain, C3HC4 (zinc finger)"/>
    <property type="match status" value="1"/>
</dbReference>
<dbReference type="AlphaFoldDB" id="A0A0A9XFX0"/>
<evidence type="ECO:0000256" key="3">
    <source>
        <dbReference type="ARBA" id="ARBA00022833"/>
    </source>
</evidence>
<reference evidence="7" key="1">
    <citation type="journal article" date="2014" name="PLoS ONE">
        <title>Transcriptome-Based Identification of ABC Transporters in the Western Tarnished Plant Bug Lygus hesperus.</title>
        <authorList>
            <person name="Hull J.J."/>
            <person name="Chaney K."/>
            <person name="Geib S.M."/>
            <person name="Fabrick J.A."/>
            <person name="Brent C.S."/>
            <person name="Walsh D."/>
            <person name="Lavine L.C."/>
        </authorList>
    </citation>
    <scope>NUCLEOTIDE SEQUENCE</scope>
</reference>
<dbReference type="Pfam" id="PF00628">
    <property type="entry name" value="PHD"/>
    <property type="match status" value="1"/>
</dbReference>
<dbReference type="InterPro" id="IPR001965">
    <property type="entry name" value="Znf_PHD"/>
</dbReference>
<evidence type="ECO:0000313" key="6">
    <source>
        <dbReference type="EMBL" id="JAG07054.1"/>
    </source>
</evidence>
<dbReference type="PANTHER" id="PTHR37445:SF3">
    <property type="entry name" value="ZINC FINGER PHD-TYPE DOMAIN-CONTAINING PROTEIN"/>
    <property type="match status" value="1"/>
</dbReference>
<feature type="coiled-coil region" evidence="4">
    <location>
        <begin position="126"/>
        <end position="153"/>
    </location>
</feature>
<dbReference type="EMBL" id="GBHO01036550">
    <property type="protein sequence ID" value="JAG07054.1"/>
    <property type="molecule type" value="Transcribed_RNA"/>
</dbReference>
<reference evidence="7" key="2">
    <citation type="submission" date="2014-07" db="EMBL/GenBank/DDBJ databases">
        <authorList>
            <person name="Hull J."/>
        </authorList>
    </citation>
    <scope>NUCLEOTIDE SEQUENCE</scope>
</reference>